<gene>
    <name evidence="3" type="ORF">DQK91_17320</name>
</gene>
<proteinExistence type="predicted"/>
<accession>A0A6P1ZC31</accession>
<evidence type="ECO:0000313" key="4">
    <source>
        <dbReference type="Proteomes" id="UP000434052"/>
    </source>
</evidence>
<name>A0A6P1ZC31_9BACT</name>
<feature type="domain" description="Uncharacterized protein TP-0789" evidence="2">
    <location>
        <begin position="85"/>
        <end position="258"/>
    </location>
</feature>
<sequence>MAVIWHRYRSLGVRLLTLVLLSLALIVSRAEPAWSLLLTSEAILNRAEQALTHPEGVVWTLNVDVDEGERSLSRTLLVTAKGANVLAEMLRPREMQGQLILRSGDRFWAINPGVALPDSLKPSNSYLGPVSYACLMPIDLLANYEVEEVGEDSAYGEACFLFIMRGRKGSGEYDTLRVWISKSRLVAVKINFYTPSGRFLKSAYLKYEHEALVDGEMRPFLSDMDIRSGIFSDASAVLEWSPPQFLNIPADTFELRTLLGQEAYEELQREEAKRQHAEPSTPDRNETDGE</sequence>
<dbReference type="Pfam" id="PF17131">
    <property type="entry name" value="LolA_like"/>
    <property type="match status" value="1"/>
</dbReference>
<reference evidence="3 4" key="1">
    <citation type="submission" date="2018-06" db="EMBL/GenBank/DDBJ databases">
        <title>Complete genome of Desulfovibrio marinus P48SEP.</title>
        <authorList>
            <person name="Crispim J.S."/>
            <person name="Vidigal P.M.P."/>
            <person name="Silva L.C.F."/>
            <person name="Araujo L.C."/>
            <person name="Laguardia C.N."/>
            <person name="Dias R.S."/>
            <person name="Sousa M.P."/>
            <person name="Paula S.O."/>
            <person name="Silva C."/>
        </authorList>
    </citation>
    <scope>NUCLEOTIDE SEQUENCE [LARGE SCALE GENOMIC DNA]</scope>
    <source>
        <strain evidence="3 4">P48SEP</strain>
    </source>
</reference>
<dbReference type="InterPro" id="IPR033399">
    <property type="entry name" value="TP_0789-like"/>
</dbReference>
<dbReference type="Gene3D" id="2.50.20.10">
    <property type="entry name" value="Lipoprotein localisation LolA/LolB/LppX"/>
    <property type="match status" value="1"/>
</dbReference>
<dbReference type="Proteomes" id="UP000434052">
    <property type="component" value="Unassembled WGS sequence"/>
</dbReference>
<organism evidence="3 4">
    <name type="scientific">Oceanidesulfovibrio marinus</name>
    <dbReference type="NCBI Taxonomy" id="370038"/>
    <lineage>
        <taxon>Bacteria</taxon>
        <taxon>Pseudomonadati</taxon>
        <taxon>Thermodesulfobacteriota</taxon>
        <taxon>Desulfovibrionia</taxon>
        <taxon>Desulfovibrionales</taxon>
        <taxon>Desulfovibrionaceae</taxon>
        <taxon>Oceanidesulfovibrio</taxon>
    </lineage>
</organism>
<protein>
    <recommendedName>
        <fullName evidence="2">Uncharacterized protein TP-0789 domain-containing protein</fullName>
    </recommendedName>
</protein>
<evidence type="ECO:0000259" key="2">
    <source>
        <dbReference type="Pfam" id="PF17131"/>
    </source>
</evidence>
<comment type="caution">
    <text evidence="3">The sequence shown here is derived from an EMBL/GenBank/DDBJ whole genome shotgun (WGS) entry which is preliminary data.</text>
</comment>
<evidence type="ECO:0000256" key="1">
    <source>
        <dbReference type="SAM" id="MobiDB-lite"/>
    </source>
</evidence>
<evidence type="ECO:0000313" key="3">
    <source>
        <dbReference type="EMBL" id="TVM31698.1"/>
    </source>
</evidence>
<feature type="region of interest" description="Disordered" evidence="1">
    <location>
        <begin position="266"/>
        <end position="290"/>
    </location>
</feature>
<dbReference type="EMBL" id="QMIF01000014">
    <property type="protein sequence ID" value="TVM31698.1"/>
    <property type="molecule type" value="Genomic_DNA"/>
</dbReference>
<dbReference type="AlphaFoldDB" id="A0A6P1ZC31"/>